<feature type="region of interest" description="Disordered" evidence="1">
    <location>
        <begin position="1"/>
        <end position="22"/>
    </location>
</feature>
<accession>A0A383C3N8</accession>
<proteinExistence type="predicted"/>
<gene>
    <name evidence="2" type="ORF">METZ01_LOCUS479648</name>
</gene>
<feature type="compositionally biased region" description="Basic and acidic residues" evidence="1">
    <location>
        <begin position="11"/>
        <end position="22"/>
    </location>
</feature>
<protein>
    <submittedName>
        <fullName evidence="2">Uncharacterized protein</fullName>
    </submittedName>
</protein>
<evidence type="ECO:0000313" key="2">
    <source>
        <dbReference type="EMBL" id="SVE26794.1"/>
    </source>
</evidence>
<dbReference type="AlphaFoldDB" id="A0A383C3N8"/>
<reference evidence="2" key="1">
    <citation type="submission" date="2018-05" db="EMBL/GenBank/DDBJ databases">
        <authorList>
            <person name="Lanie J.A."/>
            <person name="Ng W.-L."/>
            <person name="Kazmierczak K.M."/>
            <person name="Andrzejewski T.M."/>
            <person name="Davidsen T.M."/>
            <person name="Wayne K.J."/>
            <person name="Tettelin H."/>
            <person name="Glass J.I."/>
            <person name="Rusch D."/>
            <person name="Podicherti R."/>
            <person name="Tsui H.-C.T."/>
            <person name="Winkler M.E."/>
        </authorList>
    </citation>
    <scope>NUCLEOTIDE SEQUENCE</scope>
</reference>
<feature type="non-terminal residue" evidence="2">
    <location>
        <position position="1"/>
    </location>
</feature>
<sequence>YLRRNPPRILRRTDYRENAENV</sequence>
<name>A0A383C3N8_9ZZZZ</name>
<feature type="compositionally biased region" description="Basic residues" evidence="1">
    <location>
        <begin position="1"/>
        <end position="10"/>
    </location>
</feature>
<organism evidence="2">
    <name type="scientific">marine metagenome</name>
    <dbReference type="NCBI Taxonomy" id="408172"/>
    <lineage>
        <taxon>unclassified sequences</taxon>
        <taxon>metagenomes</taxon>
        <taxon>ecological metagenomes</taxon>
    </lineage>
</organism>
<dbReference type="EMBL" id="UINC01205563">
    <property type="protein sequence ID" value="SVE26794.1"/>
    <property type="molecule type" value="Genomic_DNA"/>
</dbReference>
<evidence type="ECO:0000256" key="1">
    <source>
        <dbReference type="SAM" id="MobiDB-lite"/>
    </source>
</evidence>